<proteinExistence type="predicted"/>
<dbReference type="Proteomes" id="UP000028006">
    <property type="component" value="Unassembled WGS sequence"/>
</dbReference>
<accession>A0A081N954</accession>
<evidence type="ECO:0008006" key="4">
    <source>
        <dbReference type="Google" id="ProtNLM"/>
    </source>
</evidence>
<organism evidence="2 3">
    <name type="scientific">Endozoicomonas montiporae</name>
    <dbReference type="NCBI Taxonomy" id="1027273"/>
    <lineage>
        <taxon>Bacteria</taxon>
        <taxon>Pseudomonadati</taxon>
        <taxon>Pseudomonadota</taxon>
        <taxon>Gammaproteobacteria</taxon>
        <taxon>Oceanospirillales</taxon>
        <taxon>Endozoicomonadaceae</taxon>
        <taxon>Endozoicomonas</taxon>
    </lineage>
</organism>
<comment type="caution">
    <text evidence="2">The sequence shown here is derived from an EMBL/GenBank/DDBJ whole genome shotgun (WGS) entry which is preliminary data.</text>
</comment>
<keyword evidence="3" id="KW-1185">Reference proteome</keyword>
<name>A0A081N954_9GAMM</name>
<dbReference type="EMBL" id="JOKG01000002">
    <property type="protein sequence ID" value="KEQ14977.1"/>
    <property type="molecule type" value="Genomic_DNA"/>
</dbReference>
<feature type="signal peptide" evidence="1">
    <location>
        <begin position="1"/>
        <end position="19"/>
    </location>
</feature>
<dbReference type="RefSeq" id="WP_034875197.1">
    <property type="nucleotide sequence ID" value="NZ_JOKG01000002.1"/>
</dbReference>
<feature type="chain" id="PRO_5001760612" description="Porin" evidence="1">
    <location>
        <begin position="20"/>
        <end position="354"/>
    </location>
</feature>
<reference evidence="2 3" key="1">
    <citation type="submission" date="2014-06" db="EMBL/GenBank/DDBJ databases">
        <title>Whole Genome Sequences of Three Symbiotic Endozoicomonas Bacteria.</title>
        <authorList>
            <person name="Neave M.J."/>
            <person name="Apprill A."/>
            <person name="Voolstra C.R."/>
        </authorList>
    </citation>
    <scope>NUCLEOTIDE SEQUENCE [LARGE SCALE GENOMIC DNA]</scope>
    <source>
        <strain evidence="2 3">LMG 24815</strain>
    </source>
</reference>
<keyword evidence="1" id="KW-0732">Signal</keyword>
<evidence type="ECO:0000256" key="1">
    <source>
        <dbReference type="SAM" id="SignalP"/>
    </source>
</evidence>
<protein>
    <recommendedName>
        <fullName evidence="4">Porin</fullName>
    </recommendedName>
</protein>
<evidence type="ECO:0000313" key="3">
    <source>
        <dbReference type="Proteomes" id="UP000028006"/>
    </source>
</evidence>
<gene>
    <name evidence="2" type="ORF">GZ77_12125</name>
</gene>
<dbReference type="AlphaFoldDB" id="A0A081N954"/>
<sequence>MKKLLLPLVFGSVALPVTALEKQVVEAWEESLNLPEISSDVFDSYNMSANNARNARNERQQRRRNNPWLYKNGPKRTRIFSGIELSDNTYGNRERRSEFKKVLFDGNTKFHPNWRIRYAMNESNVSRGENGELIDAPTRWMKLAPRFEQVLSPTANWFAEFEYTNFSGFGRSNQGGRLNNTDTYIIKVGGNKRFGSHNFNAHVDYRYREQSFYIDDGSEIDETNNYETQDPRYQIGYRYRPNRHVQFQLTRNQNKNHLGQTNLNQFGKVTLNHSLSNGLRSEFSFQRNKNFNKDTDTGYFINRYTFLNTYRINETLQALLEVSYRKYDRFYTGNLRGAGDRKQLFTKAGINFHF</sequence>
<evidence type="ECO:0000313" key="2">
    <source>
        <dbReference type="EMBL" id="KEQ14977.1"/>
    </source>
</evidence>